<name>K0Q368_9HYPH</name>
<organism evidence="1 2">
    <name type="scientific">Rhizobium mesoamericanum STM3625</name>
    <dbReference type="NCBI Taxonomy" id="1211777"/>
    <lineage>
        <taxon>Bacteria</taxon>
        <taxon>Pseudomonadati</taxon>
        <taxon>Pseudomonadota</taxon>
        <taxon>Alphaproteobacteria</taxon>
        <taxon>Hyphomicrobiales</taxon>
        <taxon>Rhizobiaceae</taxon>
        <taxon>Rhizobium/Agrobacterium group</taxon>
        <taxon>Rhizobium</taxon>
    </lineage>
</organism>
<dbReference type="AlphaFoldDB" id="K0Q368"/>
<dbReference type="STRING" id="1211777.BN77_4135"/>
<sequence>MNRLIKRALAQWQSWQTRRRLYRAIPALRSLDQAEREAIQKHGRVNDIRRQKAAFMLQALKGNANG</sequence>
<comment type="caution">
    <text evidence="1">The sequence shown here is derived from an EMBL/GenBank/DDBJ whole genome shotgun (WGS) entry which is preliminary data.</text>
</comment>
<dbReference type="RefSeq" id="WP_007534979.1">
    <property type="nucleotide sequence ID" value="NZ_HF536772.1"/>
</dbReference>
<accession>K0Q368</accession>
<evidence type="ECO:0000313" key="1">
    <source>
        <dbReference type="EMBL" id="CCM77089.1"/>
    </source>
</evidence>
<gene>
    <name evidence="1" type="ORF">BN77_4135</name>
</gene>
<evidence type="ECO:0000313" key="2">
    <source>
        <dbReference type="Proteomes" id="UP000009319"/>
    </source>
</evidence>
<dbReference type="EMBL" id="CANI01000028">
    <property type="protein sequence ID" value="CCM77089.1"/>
    <property type="molecule type" value="Genomic_DNA"/>
</dbReference>
<keyword evidence="2" id="KW-1185">Reference proteome</keyword>
<protein>
    <submittedName>
        <fullName evidence="1">Uncharacterized protein</fullName>
    </submittedName>
</protein>
<dbReference type="HOGENOM" id="CLU_2828279_0_0_5"/>
<proteinExistence type="predicted"/>
<dbReference type="Proteomes" id="UP000009319">
    <property type="component" value="Unassembled WGS sequence"/>
</dbReference>
<reference evidence="1 2" key="1">
    <citation type="journal article" date="2013" name="Genome Announc.">
        <title>Draft Genome Sequence of Rhizobium mesoamericanum STM3625, a Nitrogen-Fixing Symbiont of Mimosa pudica Isolated in French Guiana (South America).</title>
        <authorList>
            <person name="Moulin L."/>
            <person name="Mornico D."/>
            <person name="Melkonian R."/>
            <person name="Klonowska A."/>
        </authorList>
    </citation>
    <scope>NUCLEOTIDE SEQUENCE [LARGE SCALE GENOMIC DNA]</scope>
    <source>
        <strain evidence="1 2">STM3625</strain>
    </source>
</reference>